<dbReference type="Pfam" id="PF00296">
    <property type="entry name" value="Bac_luciferase"/>
    <property type="match status" value="1"/>
</dbReference>
<evidence type="ECO:0000256" key="2">
    <source>
        <dbReference type="ARBA" id="ARBA00022643"/>
    </source>
</evidence>
<evidence type="ECO:0000259" key="7">
    <source>
        <dbReference type="Pfam" id="PF00296"/>
    </source>
</evidence>
<keyword evidence="4" id="KW-0503">Monooxygenase</keyword>
<dbReference type="Gene3D" id="3.20.20.30">
    <property type="entry name" value="Luciferase-like domain"/>
    <property type="match status" value="1"/>
</dbReference>
<dbReference type="InterPro" id="IPR011251">
    <property type="entry name" value="Luciferase-like_dom"/>
</dbReference>
<feature type="binding site" evidence="6">
    <location>
        <position position="158"/>
    </location>
    <ligand>
        <name>FMN</name>
        <dbReference type="ChEBI" id="CHEBI:58210"/>
    </ligand>
</feature>
<feature type="binding site" evidence="6">
    <location>
        <position position="230"/>
    </location>
    <ligand>
        <name>FMN</name>
        <dbReference type="ChEBI" id="CHEBI:58210"/>
    </ligand>
</feature>
<dbReference type="EMBL" id="PEBD01000008">
    <property type="protein sequence ID" value="PHV67124.1"/>
    <property type="molecule type" value="Genomic_DNA"/>
</dbReference>
<feature type="binding site" evidence="6">
    <location>
        <position position="104"/>
    </location>
    <ligand>
        <name>FMN</name>
        <dbReference type="ChEBI" id="CHEBI:58210"/>
    </ligand>
</feature>
<evidence type="ECO:0000256" key="4">
    <source>
        <dbReference type="ARBA" id="ARBA00023033"/>
    </source>
</evidence>
<keyword evidence="2 6" id="KW-0288">FMN</keyword>
<dbReference type="Proteomes" id="UP000225108">
    <property type="component" value="Unassembled WGS sequence"/>
</dbReference>
<dbReference type="PANTHER" id="PTHR30011">
    <property type="entry name" value="ALKANESULFONATE MONOOXYGENASE-RELATED"/>
    <property type="match status" value="1"/>
</dbReference>
<keyword evidence="3" id="KW-0560">Oxidoreductase</keyword>
<protein>
    <submittedName>
        <fullName evidence="8">LLM class flavin-dependent oxidoreductase</fullName>
    </submittedName>
</protein>
<keyword evidence="1 6" id="KW-0285">Flavoprotein</keyword>
<evidence type="ECO:0000313" key="9">
    <source>
        <dbReference type="Proteomes" id="UP000225108"/>
    </source>
</evidence>
<evidence type="ECO:0000256" key="6">
    <source>
        <dbReference type="PIRSR" id="PIRSR000337-1"/>
    </source>
</evidence>
<name>A0A2G3PMU3_WILMA</name>
<dbReference type="GO" id="GO:0016705">
    <property type="term" value="F:oxidoreductase activity, acting on paired donors, with incorporation or reduction of molecular oxygen"/>
    <property type="evidence" value="ECO:0007669"/>
    <property type="project" value="InterPro"/>
</dbReference>
<evidence type="ECO:0000256" key="1">
    <source>
        <dbReference type="ARBA" id="ARBA00022630"/>
    </source>
</evidence>
<dbReference type="AlphaFoldDB" id="A0A2G3PMU3"/>
<dbReference type="InterPro" id="IPR051260">
    <property type="entry name" value="Diverse_substr_monoxygenases"/>
</dbReference>
<dbReference type="PIRSF" id="PIRSF000337">
    <property type="entry name" value="NTA_MOA"/>
    <property type="match status" value="1"/>
</dbReference>
<evidence type="ECO:0000313" key="8">
    <source>
        <dbReference type="EMBL" id="PHV67124.1"/>
    </source>
</evidence>
<comment type="caution">
    <text evidence="8">The sequence shown here is derived from an EMBL/GenBank/DDBJ whole genome shotgun (WGS) entry which is preliminary data.</text>
</comment>
<feature type="binding site" evidence="6">
    <location>
        <position position="154"/>
    </location>
    <ligand>
        <name>FMN</name>
        <dbReference type="ChEBI" id="CHEBI:58210"/>
    </ligand>
</feature>
<organism evidence="8 9">
    <name type="scientific">Williamsia marianensis</name>
    <dbReference type="NCBI Taxonomy" id="85044"/>
    <lineage>
        <taxon>Bacteria</taxon>
        <taxon>Bacillati</taxon>
        <taxon>Actinomycetota</taxon>
        <taxon>Actinomycetes</taxon>
        <taxon>Mycobacteriales</taxon>
        <taxon>Nocardiaceae</taxon>
        <taxon>Williamsia</taxon>
    </lineage>
</organism>
<comment type="similarity">
    <text evidence="5">Belongs to the NtaA/SnaA/DszA monooxygenase family.</text>
</comment>
<sequence length="460" mass="50853">MTKQLMFNIFTMNTVSHVNQGMWRHPENKTVDHNDLGTWIELAELAERGMFDTIFLADGAGLGGDFGGDWKIYPERGLMFPIADPMMLLPAMVHATDNLGFIVTSAPIQHPPYSFARSMATLDHLSTGRIGWNVVTNASANAHRNVGLDGLVEHDERYSIAEEYLEVVYKLWEGSWDDDAILRDVDRGIYADPSRVHKINHEGKYFRSEGPLQVAPSPQRTPMLFQAGGSDVGRNFGARHAEGIFIMADTPADAARVIEDMRARADAAGRNADDLRFFQGLTFVVGSTMEEAERKAAELDKYQDPTASMAYRGGFMGIDFASADPDTPLRELIKQADGVKGPLQLFIDKQPEGSNPTVRDLSAFFGAKYRVVGTPESISDELAEWAAVGVDGINMISIITPGTYSEFIDFVVPVLQERGLMKREYAPGTLREKFYGAGHSRLELPHPAAQQRTHPTLSGK</sequence>
<dbReference type="GO" id="GO:0004497">
    <property type="term" value="F:monooxygenase activity"/>
    <property type="evidence" value="ECO:0007669"/>
    <property type="project" value="UniProtKB-KW"/>
</dbReference>
<feature type="binding site" evidence="6">
    <location>
        <position position="58"/>
    </location>
    <ligand>
        <name>FMN</name>
        <dbReference type="ChEBI" id="CHEBI:58210"/>
    </ligand>
</feature>
<dbReference type="PANTHER" id="PTHR30011:SF16">
    <property type="entry name" value="C2H2 FINGER DOMAIN TRANSCRIPTION FACTOR (EUROFUNG)-RELATED"/>
    <property type="match status" value="1"/>
</dbReference>
<reference evidence="8 9" key="1">
    <citation type="submission" date="2017-10" db="EMBL/GenBank/DDBJ databases">
        <title>The draft genome sequence of Williamsia sp. BULT 1.1 isolated from the semi-arid grassland soils from South Africa.</title>
        <authorList>
            <person name="Kabwe M.H."/>
            <person name="Govender N."/>
            <person name="Mutseka Lunga P."/>
            <person name="Vikram S."/>
            <person name="Makhalanyane T.P."/>
        </authorList>
    </citation>
    <scope>NUCLEOTIDE SEQUENCE [LARGE SCALE GENOMIC DNA]</scope>
    <source>
        <strain evidence="8 9">BULT 1.1</strain>
    </source>
</reference>
<dbReference type="InterPro" id="IPR036661">
    <property type="entry name" value="Luciferase-like_sf"/>
</dbReference>
<dbReference type="RefSeq" id="WP_099383383.1">
    <property type="nucleotide sequence ID" value="NZ_PEBD01000008.1"/>
</dbReference>
<evidence type="ECO:0000256" key="3">
    <source>
        <dbReference type="ARBA" id="ARBA00023002"/>
    </source>
</evidence>
<dbReference type="InterPro" id="IPR016215">
    <property type="entry name" value="NTA_MOA"/>
</dbReference>
<dbReference type="NCBIfam" id="TIGR03860">
    <property type="entry name" value="FMN_nitrolo"/>
    <property type="match status" value="1"/>
</dbReference>
<gene>
    <name evidence="8" type="ORF">CSW57_13055</name>
</gene>
<accession>A0A2G3PMU3</accession>
<evidence type="ECO:0000256" key="5">
    <source>
        <dbReference type="ARBA" id="ARBA00033748"/>
    </source>
</evidence>
<proteinExistence type="inferred from homology"/>
<feature type="domain" description="Luciferase-like" evidence="7">
    <location>
        <begin position="24"/>
        <end position="391"/>
    </location>
</feature>
<dbReference type="SUPFAM" id="SSF51679">
    <property type="entry name" value="Bacterial luciferase-like"/>
    <property type="match status" value="1"/>
</dbReference>